<dbReference type="GO" id="GO:0051920">
    <property type="term" value="F:peroxiredoxin activity"/>
    <property type="evidence" value="ECO:0007669"/>
    <property type="project" value="InterPro"/>
</dbReference>
<dbReference type="Pfam" id="PF02627">
    <property type="entry name" value="CMD"/>
    <property type="match status" value="2"/>
</dbReference>
<dbReference type="InterPro" id="IPR014710">
    <property type="entry name" value="RmlC-like_jellyroll"/>
</dbReference>
<dbReference type="Gene3D" id="1.20.1290.10">
    <property type="entry name" value="AhpD-like"/>
    <property type="match status" value="1"/>
</dbReference>
<reference evidence="4 5" key="1">
    <citation type="submission" date="2019-04" db="EMBL/GenBank/DDBJ databases">
        <title>Geobacter oryzae sp. nov., ferric-reducing bacteria isolated from paddy soil.</title>
        <authorList>
            <person name="Xu Z."/>
            <person name="Masuda Y."/>
            <person name="Itoh H."/>
            <person name="Senoo K."/>
        </authorList>
    </citation>
    <scope>NUCLEOTIDE SEQUENCE [LARGE SCALE GENOMIC DNA]</scope>
    <source>
        <strain evidence="4 5">Red111</strain>
    </source>
</reference>
<dbReference type="InterPro" id="IPR003779">
    <property type="entry name" value="CMD-like"/>
</dbReference>
<dbReference type="Pfam" id="PF07883">
    <property type="entry name" value="Cupin_2"/>
    <property type="match status" value="1"/>
</dbReference>
<keyword evidence="5" id="KW-1185">Reference proteome</keyword>
<proteinExistence type="predicted"/>
<dbReference type="SUPFAM" id="SSF69118">
    <property type="entry name" value="AhpD-like"/>
    <property type="match status" value="1"/>
</dbReference>
<accession>A0A4S1CII2</accession>
<evidence type="ECO:0000256" key="1">
    <source>
        <dbReference type="SAM" id="MobiDB-lite"/>
    </source>
</evidence>
<dbReference type="PANTHER" id="PTHR43698:SF1">
    <property type="entry name" value="BLL4564 PROTEIN"/>
    <property type="match status" value="1"/>
</dbReference>
<organism evidence="4 5">
    <name type="scientific">Geomonas terrae</name>
    <dbReference type="NCBI Taxonomy" id="2562681"/>
    <lineage>
        <taxon>Bacteria</taxon>
        <taxon>Pseudomonadati</taxon>
        <taxon>Thermodesulfobacteriota</taxon>
        <taxon>Desulfuromonadia</taxon>
        <taxon>Geobacterales</taxon>
        <taxon>Geobacteraceae</taxon>
        <taxon>Geomonas</taxon>
    </lineage>
</organism>
<dbReference type="Gene3D" id="2.60.120.10">
    <property type="entry name" value="Jelly Rolls"/>
    <property type="match status" value="1"/>
</dbReference>
<dbReference type="EMBL" id="SRSC01000002">
    <property type="protein sequence ID" value="TGU72966.1"/>
    <property type="molecule type" value="Genomic_DNA"/>
</dbReference>
<feature type="domain" description="Cupin type-2" evidence="3">
    <location>
        <begin position="282"/>
        <end position="342"/>
    </location>
</feature>
<protein>
    <submittedName>
        <fullName evidence="4">Cupin domain-containing protein</fullName>
    </submittedName>
</protein>
<dbReference type="PANTHER" id="PTHR43698">
    <property type="entry name" value="RIBD C-TERMINAL DOMAIN CONTAINING PROTEIN"/>
    <property type="match status" value="1"/>
</dbReference>
<feature type="compositionally biased region" description="Basic and acidic residues" evidence="1">
    <location>
        <begin position="231"/>
        <end position="248"/>
    </location>
</feature>
<dbReference type="Proteomes" id="UP000306416">
    <property type="component" value="Unassembled WGS sequence"/>
</dbReference>
<evidence type="ECO:0000313" key="4">
    <source>
        <dbReference type="EMBL" id="TGU72966.1"/>
    </source>
</evidence>
<gene>
    <name evidence="4" type="ORF">E4633_08575</name>
</gene>
<evidence type="ECO:0000313" key="5">
    <source>
        <dbReference type="Proteomes" id="UP000306416"/>
    </source>
</evidence>
<dbReference type="SUPFAM" id="SSF51182">
    <property type="entry name" value="RmlC-like cupins"/>
    <property type="match status" value="1"/>
</dbReference>
<dbReference type="CDD" id="cd02233">
    <property type="entry name" value="cupin_HNL-like"/>
    <property type="match status" value="1"/>
</dbReference>
<feature type="region of interest" description="Disordered" evidence="1">
    <location>
        <begin position="223"/>
        <end position="248"/>
    </location>
</feature>
<dbReference type="InterPro" id="IPR013096">
    <property type="entry name" value="Cupin_2"/>
</dbReference>
<evidence type="ECO:0000259" key="2">
    <source>
        <dbReference type="Pfam" id="PF02627"/>
    </source>
</evidence>
<sequence length="375" mass="41307">MQNHLNAKQRAIIPVAAFTANSDLDKLKVALSEGLDAGLTVNEIKEILVQLYAYAGFPRSLNGISTFMTVIGEREKKGIRDEKGREASPLPSNQTSLEFGTQNQTKLVGQPVAGPLFDFAPTVDRFLKAHLFGDIFQRDVLTWQDRELATVAALANIEGVNPQLQGHLAIALHNGLTPEQLREVVSILHVKCGPQVAENAGVVVEQVVASRKPVTVGVPPVVNQPKSAVHGAKEKNMSQQHDDLRDGGVFPRGEKNEAYAKYFTGTSYLNMLSTERVFIGNVTFEPGCRNFWHIHHKGGQILLVTGGRGWYQEWGKPARELTAGDVVNIPPETRHWHGATKDSWFSHVAVEVPAVRGSTEWFEPVSDEAYNRLPD</sequence>
<name>A0A4S1CII2_9BACT</name>
<feature type="domain" description="Carboxymuconolactone decarboxylase-like" evidence="2">
    <location>
        <begin position="121"/>
        <end position="193"/>
    </location>
</feature>
<dbReference type="InterPro" id="IPR047263">
    <property type="entry name" value="HNL-like_cupin"/>
</dbReference>
<feature type="domain" description="Carboxymuconolactone decarboxylase-like" evidence="2">
    <location>
        <begin position="3"/>
        <end position="62"/>
    </location>
</feature>
<dbReference type="InterPro" id="IPR029032">
    <property type="entry name" value="AhpD-like"/>
</dbReference>
<evidence type="ECO:0000259" key="3">
    <source>
        <dbReference type="Pfam" id="PF07883"/>
    </source>
</evidence>
<dbReference type="InterPro" id="IPR011051">
    <property type="entry name" value="RmlC_Cupin_sf"/>
</dbReference>
<dbReference type="AlphaFoldDB" id="A0A4S1CII2"/>
<comment type="caution">
    <text evidence="4">The sequence shown here is derived from an EMBL/GenBank/DDBJ whole genome shotgun (WGS) entry which is preliminary data.</text>
</comment>